<evidence type="ECO:0000256" key="1">
    <source>
        <dbReference type="SAM" id="MobiDB-lite"/>
    </source>
</evidence>
<feature type="compositionally biased region" description="Polar residues" evidence="1">
    <location>
        <begin position="22"/>
        <end position="31"/>
    </location>
</feature>
<organism evidence="2 3">
    <name type="scientific">Ficus carica</name>
    <name type="common">Common fig</name>
    <dbReference type="NCBI Taxonomy" id="3494"/>
    <lineage>
        <taxon>Eukaryota</taxon>
        <taxon>Viridiplantae</taxon>
        <taxon>Streptophyta</taxon>
        <taxon>Embryophyta</taxon>
        <taxon>Tracheophyta</taxon>
        <taxon>Spermatophyta</taxon>
        <taxon>Magnoliopsida</taxon>
        <taxon>eudicotyledons</taxon>
        <taxon>Gunneridae</taxon>
        <taxon>Pentapetalae</taxon>
        <taxon>rosids</taxon>
        <taxon>fabids</taxon>
        <taxon>Rosales</taxon>
        <taxon>Moraceae</taxon>
        <taxon>Ficeae</taxon>
        <taxon>Ficus</taxon>
    </lineage>
</organism>
<dbReference type="Proteomes" id="UP001187192">
    <property type="component" value="Unassembled WGS sequence"/>
</dbReference>
<dbReference type="EMBL" id="BTGU01000058">
    <property type="protein sequence ID" value="GMN55585.1"/>
    <property type="molecule type" value="Genomic_DNA"/>
</dbReference>
<dbReference type="AlphaFoldDB" id="A0AA88DF05"/>
<feature type="compositionally biased region" description="Basic and acidic residues" evidence="1">
    <location>
        <begin position="48"/>
        <end position="62"/>
    </location>
</feature>
<gene>
    <name evidence="2" type="ORF">TIFTF001_024712</name>
</gene>
<feature type="region of interest" description="Disordered" evidence="1">
    <location>
        <begin position="22"/>
        <end position="62"/>
    </location>
</feature>
<evidence type="ECO:0000313" key="3">
    <source>
        <dbReference type="Proteomes" id="UP001187192"/>
    </source>
</evidence>
<sequence>MGWAADDKYAVAFAPRAITVARQSRTSCSTTRGRERQPSTTGGGGGPRIEREREREIIGDGKKANPEVLEDFVGTHGEVARTHYKDAAETSPPEIAELASLVLPVSTTSWCYHLQLAYLKAVCMDQDAIGENHAREAPYVSEDDESRTLRFEEVELSLCLSLTVVSQPMYASCLSPLLITTFHFASKAPDEPPFVSGKN</sequence>
<keyword evidence="3" id="KW-1185">Reference proteome</keyword>
<name>A0AA88DF05_FICCA</name>
<protein>
    <submittedName>
        <fullName evidence="2">Uncharacterized protein</fullName>
    </submittedName>
</protein>
<evidence type="ECO:0000313" key="2">
    <source>
        <dbReference type="EMBL" id="GMN55585.1"/>
    </source>
</evidence>
<proteinExistence type="predicted"/>
<accession>A0AA88DF05</accession>
<comment type="caution">
    <text evidence="2">The sequence shown here is derived from an EMBL/GenBank/DDBJ whole genome shotgun (WGS) entry which is preliminary data.</text>
</comment>
<reference evidence="2" key="1">
    <citation type="submission" date="2023-07" db="EMBL/GenBank/DDBJ databases">
        <title>draft genome sequence of fig (Ficus carica).</title>
        <authorList>
            <person name="Takahashi T."/>
            <person name="Nishimura K."/>
        </authorList>
    </citation>
    <scope>NUCLEOTIDE SEQUENCE</scope>
</reference>